<dbReference type="EMBL" id="OY660883">
    <property type="protein sequence ID" value="CAJ1082256.1"/>
    <property type="molecule type" value="Genomic_DNA"/>
</dbReference>
<dbReference type="AlphaFoldDB" id="A0AAV1HA22"/>
<name>A0AAV1HA22_XYRNO</name>
<keyword evidence="2" id="KW-1185">Reference proteome</keyword>
<gene>
    <name evidence="1" type="ORF">XNOV1_A037510</name>
</gene>
<evidence type="ECO:0000313" key="2">
    <source>
        <dbReference type="Proteomes" id="UP001178508"/>
    </source>
</evidence>
<accession>A0AAV1HA22</accession>
<evidence type="ECO:0000313" key="1">
    <source>
        <dbReference type="EMBL" id="CAJ1082256.1"/>
    </source>
</evidence>
<reference evidence="1" key="1">
    <citation type="submission" date="2023-08" db="EMBL/GenBank/DDBJ databases">
        <authorList>
            <person name="Alioto T."/>
            <person name="Alioto T."/>
            <person name="Gomez Garrido J."/>
        </authorList>
    </citation>
    <scope>NUCLEOTIDE SEQUENCE</scope>
</reference>
<protein>
    <submittedName>
        <fullName evidence="1">Uncharacterized protein</fullName>
    </submittedName>
</protein>
<dbReference type="Proteomes" id="UP001178508">
    <property type="component" value="Chromosome 20"/>
</dbReference>
<sequence length="74" mass="8085">MSREEEKKSVNVFIYDCLLGRNQRCFAIEALRGKTVPALPVFIQIQPGACRGEGLTESLSTADVARKSQLEGTG</sequence>
<organism evidence="1 2">
    <name type="scientific">Xyrichtys novacula</name>
    <name type="common">Pearly razorfish</name>
    <name type="synonym">Hemipteronotus novacula</name>
    <dbReference type="NCBI Taxonomy" id="13765"/>
    <lineage>
        <taxon>Eukaryota</taxon>
        <taxon>Metazoa</taxon>
        <taxon>Chordata</taxon>
        <taxon>Craniata</taxon>
        <taxon>Vertebrata</taxon>
        <taxon>Euteleostomi</taxon>
        <taxon>Actinopterygii</taxon>
        <taxon>Neopterygii</taxon>
        <taxon>Teleostei</taxon>
        <taxon>Neoteleostei</taxon>
        <taxon>Acanthomorphata</taxon>
        <taxon>Eupercaria</taxon>
        <taxon>Labriformes</taxon>
        <taxon>Labridae</taxon>
        <taxon>Xyrichtys</taxon>
    </lineage>
</organism>
<proteinExistence type="predicted"/>